<protein>
    <recommendedName>
        <fullName evidence="4">C6 transcription factor</fullName>
    </recommendedName>
</protein>
<evidence type="ECO:0000256" key="1">
    <source>
        <dbReference type="SAM" id="MobiDB-lite"/>
    </source>
</evidence>
<feature type="region of interest" description="Disordered" evidence="1">
    <location>
        <begin position="63"/>
        <end position="84"/>
    </location>
</feature>
<dbReference type="PANTHER" id="PTHR47785">
    <property type="entry name" value="ZN(II)2CYS6 TRANSCRIPTION FACTOR (EUROFUNG)-RELATED-RELATED"/>
    <property type="match status" value="1"/>
</dbReference>
<organism evidence="2 3">
    <name type="scientific">Diplodia intermedia</name>
    <dbReference type="NCBI Taxonomy" id="856260"/>
    <lineage>
        <taxon>Eukaryota</taxon>
        <taxon>Fungi</taxon>
        <taxon>Dikarya</taxon>
        <taxon>Ascomycota</taxon>
        <taxon>Pezizomycotina</taxon>
        <taxon>Dothideomycetes</taxon>
        <taxon>Dothideomycetes incertae sedis</taxon>
        <taxon>Botryosphaeriales</taxon>
        <taxon>Botryosphaeriaceae</taxon>
        <taxon>Diplodia</taxon>
    </lineage>
</organism>
<sequence length="583" mass="64571">MPRSQNALQRNPATMRAVRAAGSAKHILTTWAPRTHRKDKTAETLLAAVQRIDDKLDRILEAQQSQPQQQQQQPQPAWNESSEMMPDPMVVDAAAGVQRQQQRRPSHAPDESELRGALSVFPWPAVQALLVNSDGAATADLQGILAEGSGWLLRHEMLSGPAGALPCDSFLSGSNVHVVRADREQSRIVFPSLTPAIMDRYARAYFASYNLIYPVLDREGFVNGALPVVQRHGFAEGCLESLLALLVFALGALACEGVDGKPLEEGSGIRGGSAERPPALGIFNEARGRAGFVLGSCTLENAQAMILMAWYYLDLNLPRSDAVGFQDFIALPDFDDHRDFEGDPAIEKKYRYSFLSMVSLRRLIHRAFDELYGRKTRTDGATIADQTLVIAELLRQLDGWRTMLPPELRWDDSARASYAAVEADAEAAPPSVAPSPVHVDILLAQLRCRYYYARFTILRPYLWRALHAPPGALALGPAAVLDGFVGAVDAMLQWPVAYEPVAGKKRLIPNMFAWSQSFLMFLLVLRVVRANKVLMALCEERLGEGRVEESVVVMVGWLRDTRRLDGVAEWAWRTLEGMYGLEE</sequence>
<feature type="compositionally biased region" description="Low complexity" evidence="1">
    <location>
        <begin position="63"/>
        <end position="76"/>
    </location>
</feature>
<dbReference type="CDD" id="cd12148">
    <property type="entry name" value="fungal_TF_MHR"/>
    <property type="match status" value="1"/>
</dbReference>
<dbReference type="EMBL" id="JAKEKT020000061">
    <property type="protein sequence ID" value="KAL1639577.1"/>
    <property type="molecule type" value="Genomic_DNA"/>
</dbReference>
<accession>A0ABR3TJ45</accession>
<evidence type="ECO:0008006" key="4">
    <source>
        <dbReference type="Google" id="ProtNLM"/>
    </source>
</evidence>
<comment type="caution">
    <text evidence="2">The sequence shown here is derived from an EMBL/GenBank/DDBJ whole genome shotgun (WGS) entry which is preliminary data.</text>
</comment>
<dbReference type="Proteomes" id="UP001521184">
    <property type="component" value="Unassembled WGS sequence"/>
</dbReference>
<keyword evidence="3" id="KW-1185">Reference proteome</keyword>
<name>A0ABR3TJ45_9PEZI</name>
<dbReference type="PANTHER" id="PTHR47785:SF6">
    <property type="entry name" value="ZN(II)2CYS6 TRANSCRIPTION FACTOR (EUROFUNG)"/>
    <property type="match status" value="1"/>
</dbReference>
<gene>
    <name evidence="2" type="ORF">SLS58_007776</name>
</gene>
<proteinExistence type="predicted"/>
<dbReference type="InterPro" id="IPR053181">
    <property type="entry name" value="EcdB-like_regulator"/>
</dbReference>
<evidence type="ECO:0000313" key="2">
    <source>
        <dbReference type="EMBL" id="KAL1639577.1"/>
    </source>
</evidence>
<reference evidence="2 3" key="1">
    <citation type="journal article" date="2023" name="Plant Dis.">
        <title>First Report of Diplodia intermedia Causing Canker and Dieback Diseases on Apple Trees in Canada.</title>
        <authorList>
            <person name="Ellouze W."/>
            <person name="Ilyukhin E."/>
            <person name="Sulman M."/>
            <person name="Ali S."/>
        </authorList>
    </citation>
    <scope>NUCLEOTIDE SEQUENCE [LARGE SCALE GENOMIC DNA]</scope>
    <source>
        <strain evidence="2 3">M45-28</strain>
    </source>
</reference>
<evidence type="ECO:0000313" key="3">
    <source>
        <dbReference type="Proteomes" id="UP001521184"/>
    </source>
</evidence>